<protein>
    <submittedName>
        <fullName evidence="2">Uncharacterized protein</fullName>
    </submittedName>
</protein>
<comment type="caution">
    <text evidence="2">The sequence shown here is derived from an EMBL/GenBank/DDBJ whole genome shotgun (WGS) entry which is preliminary data.</text>
</comment>
<keyword evidence="3" id="KW-1185">Reference proteome</keyword>
<dbReference type="EMBL" id="RHFK02000019">
    <property type="protein sequence ID" value="TWW58818.1"/>
    <property type="molecule type" value="Genomic_DNA"/>
</dbReference>
<organism evidence="2 3">
    <name type="scientific">Takifugu flavidus</name>
    <name type="common">sansaifugu</name>
    <dbReference type="NCBI Taxonomy" id="433684"/>
    <lineage>
        <taxon>Eukaryota</taxon>
        <taxon>Metazoa</taxon>
        <taxon>Chordata</taxon>
        <taxon>Craniata</taxon>
        <taxon>Vertebrata</taxon>
        <taxon>Euteleostomi</taxon>
        <taxon>Actinopterygii</taxon>
        <taxon>Neopterygii</taxon>
        <taxon>Teleostei</taxon>
        <taxon>Neoteleostei</taxon>
        <taxon>Acanthomorphata</taxon>
        <taxon>Eupercaria</taxon>
        <taxon>Tetraodontiformes</taxon>
        <taxon>Tetradontoidea</taxon>
        <taxon>Tetraodontidae</taxon>
        <taxon>Takifugu</taxon>
    </lineage>
</organism>
<name>A0A5C6MWX6_9TELE</name>
<evidence type="ECO:0000313" key="2">
    <source>
        <dbReference type="EMBL" id="TWW58818.1"/>
    </source>
</evidence>
<accession>A0A5C6MWX6</accession>
<feature type="region of interest" description="Disordered" evidence="1">
    <location>
        <begin position="1"/>
        <end position="50"/>
    </location>
</feature>
<dbReference type="Proteomes" id="UP000324091">
    <property type="component" value="Chromosome 6"/>
</dbReference>
<evidence type="ECO:0000256" key="1">
    <source>
        <dbReference type="SAM" id="MobiDB-lite"/>
    </source>
</evidence>
<proteinExistence type="predicted"/>
<sequence length="50" mass="5212">MNSSNHRPPGKQPHLRGGAQHSSPADTSQTDAQADSPDPARCALAMSEAE</sequence>
<evidence type="ECO:0000313" key="3">
    <source>
        <dbReference type="Proteomes" id="UP000324091"/>
    </source>
</evidence>
<reference evidence="2 3" key="1">
    <citation type="submission" date="2019-04" db="EMBL/GenBank/DDBJ databases">
        <title>Chromosome genome assembly for Takifugu flavidus.</title>
        <authorList>
            <person name="Xiao S."/>
        </authorList>
    </citation>
    <scope>NUCLEOTIDE SEQUENCE [LARGE SCALE GENOMIC DNA]</scope>
    <source>
        <strain evidence="2">HTHZ2018</strain>
        <tissue evidence="2">Muscle</tissue>
    </source>
</reference>
<dbReference type="AlphaFoldDB" id="A0A5C6MWX6"/>
<gene>
    <name evidence="2" type="ORF">D4764_06G0003480</name>
</gene>
<feature type="compositionally biased region" description="Polar residues" evidence="1">
    <location>
        <begin position="20"/>
        <end position="33"/>
    </location>
</feature>